<protein>
    <submittedName>
        <fullName evidence="1">DUF523 domain-containing protein</fullName>
    </submittedName>
</protein>
<reference evidence="1" key="1">
    <citation type="submission" date="2023-09" db="EMBL/GenBank/DDBJ databases">
        <authorList>
            <consortium name="CW5 consortium"/>
            <person name="Lu C.-W."/>
        </authorList>
    </citation>
    <scope>NUCLEOTIDE SEQUENCE</scope>
    <source>
        <strain evidence="1">KPS</strain>
    </source>
</reference>
<dbReference type="EMBL" id="CP133659">
    <property type="protein sequence ID" value="WMW67310.1"/>
    <property type="molecule type" value="Genomic_DNA"/>
</dbReference>
<dbReference type="RefSeq" id="WP_309543107.1">
    <property type="nucleotide sequence ID" value="NZ_CP133659.1"/>
</dbReference>
<name>A0ABY9R6G6_9BACT</name>
<gene>
    <name evidence="1" type="ORF">KPS_002480</name>
</gene>
<keyword evidence="2" id="KW-1185">Reference proteome</keyword>
<proteinExistence type="predicted"/>
<dbReference type="PANTHER" id="PTHR30087">
    <property type="entry name" value="INNER MEMBRANE PROTEIN"/>
    <property type="match status" value="1"/>
</dbReference>
<accession>A0ABY9R6G6</accession>
<evidence type="ECO:0000313" key="2">
    <source>
        <dbReference type="Proteomes" id="UP001180616"/>
    </source>
</evidence>
<sequence length="140" mass="14527">MIYVVSACLAGVACRFDGEANPREGVIELVRQGLALPVCPEQLGGLPTPRPPCELRDGQVLCREADGTLSDATDAFAKGAEEGVRLALLAGCTEAILKARSPSCGCGRIYDGTFTRTLVAGDGLFAAALRAAGITVRCDE</sequence>
<dbReference type="InterPro" id="IPR007553">
    <property type="entry name" value="2-thiour_desulf"/>
</dbReference>
<evidence type="ECO:0000313" key="1">
    <source>
        <dbReference type="EMBL" id="WMW67310.1"/>
    </source>
</evidence>
<dbReference type="PANTHER" id="PTHR30087:SF1">
    <property type="entry name" value="HYPOTHETICAL CYTOSOLIC PROTEIN"/>
    <property type="match status" value="1"/>
</dbReference>
<dbReference type="Pfam" id="PF04463">
    <property type="entry name" value="2-thiour_desulf"/>
    <property type="match status" value="1"/>
</dbReference>
<dbReference type="Proteomes" id="UP001180616">
    <property type="component" value="Chromosome"/>
</dbReference>
<organism evidence="1 2">
    <name type="scientific">Nitratidesulfovibrio liaohensis</name>
    <dbReference type="NCBI Taxonomy" id="2604158"/>
    <lineage>
        <taxon>Bacteria</taxon>
        <taxon>Pseudomonadati</taxon>
        <taxon>Thermodesulfobacteriota</taxon>
        <taxon>Desulfovibrionia</taxon>
        <taxon>Desulfovibrionales</taxon>
        <taxon>Desulfovibrionaceae</taxon>
        <taxon>Nitratidesulfovibrio</taxon>
    </lineage>
</organism>